<evidence type="ECO:0000256" key="6">
    <source>
        <dbReference type="ARBA" id="ARBA00022723"/>
    </source>
</evidence>
<evidence type="ECO:0000256" key="7">
    <source>
        <dbReference type="ARBA" id="ARBA00022771"/>
    </source>
</evidence>
<feature type="transmembrane region" description="Helical" evidence="14">
    <location>
        <begin position="174"/>
        <end position="196"/>
    </location>
</feature>
<dbReference type="Gene3D" id="3.30.40.10">
    <property type="entry name" value="Zinc/RING finger domain, C3HC4 (zinc finger)"/>
    <property type="match status" value="1"/>
</dbReference>
<protein>
    <recommendedName>
        <fullName evidence="3">RING-type E3 ubiquitin transferase</fullName>
        <ecNumber evidence="3">2.3.2.27</ecNumber>
    </recommendedName>
</protein>
<evidence type="ECO:0000256" key="5">
    <source>
        <dbReference type="ARBA" id="ARBA00022692"/>
    </source>
</evidence>
<evidence type="ECO:0000256" key="10">
    <source>
        <dbReference type="ARBA" id="ARBA00022989"/>
    </source>
</evidence>
<comment type="caution">
    <text evidence="16">The sequence shown here is derived from an EMBL/GenBank/DDBJ whole genome shotgun (WGS) entry which is preliminary data.</text>
</comment>
<evidence type="ECO:0000256" key="8">
    <source>
        <dbReference type="ARBA" id="ARBA00022786"/>
    </source>
</evidence>
<dbReference type="EMBL" id="BRYA01000305">
    <property type="protein sequence ID" value="GMI46574.1"/>
    <property type="molecule type" value="Genomic_DNA"/>
</dbReference>
<gene>
    <name evidence="16" type="ORF">TrCOL_g11089</name>
</gene>
<dbReference type="GO" id="GO:0006511">
    <property type="term" value="P:ubiquitin-dependent protein catabolic process"/>
    <property type="evidence" value="ECO:0007669"/>
    <property type="project" value="TreeGrafter"/>
</dbReference>
<name>A0A9W7GIX0_9STRA</name>
<accession>A0A9W7GIX0</accession>
<evidence type="ECO:0000256" key="9">
    <source>
        <dbReference type="ARBA" id="ARBA00022833"/>
    </source>
</evidence>
<proteinExistence type="predicted"/>
<evidence type="ECO:0000256" key="14">
    <source>
        <dbReference type="SAM" id="Phobius"/>
    </source>
</evidence>
<dbReference type="PROSITE" id="PS50089">
    <property type="entry name" value="ZF_RING_2"/>
    <property type="match status" value="1"/>
</dbReference>
<evidence type="ECO:0000256" key="12">
    <source>
        <dbReference type="PROSITE-ProRule" id="PRU00175"/>
    </source>
</evidence>
<organism evidence="16 17">
    <name type="scientific">Triparma columacea</name>
    <dbReference type="NCBI Taxonomy" id="722753"/>
    <lineage>
        <taxon>Eukaryota</taxon>
        <taxon>Sar</taxon>
        <taxon>Stramenopiles</taxon>
        <taxon>Ochrophyta</taxon>
        <taxon>Bolidophyceae</taxon>
        <taxon>Parmales</taxon>
        <taxon>Triparmaceae</taxon>
        <taxon>Triparma</taxon>
    </lineage>
</organism>
<comment type="subcellular location">
    <subcellularLocation>
        <location evidence="2">Membrane</location>
        <topology evidence="2">Multi-pass membrane protein</topology>
    </subcellularLocation>
</comment>
<evidence type="ECO:0000256" key="1">
    <source>
        <dbReference type="ARBA" id="ARBA00000900"/>
    </source>
</evidence>
<feature type="region of interest" description="Disordered" evidence="13">
    <location>
        <begin position="336"/>
        <end position="379"/>
    </location>
</feature>
<evidence type="ECO:0000256" key="11">
    <source>
        <dbReference type="ARBA" id="ARBA00023136"/>
    </source>
</evidence>
<dbReference type="SMART" id="SM00184">
    <property type="entry name" value="RING"/>
    <property type="match status" value="1"/>
</dbReference>
<keyword evidence="8" id="KW-0833">Ubl conjugation pathway</keyword>
<dbReference type="GO" id="GO:0016567">
    <property type="term" value="P:protein ubiquitination"/>
    <property type="evidence" value="ECO:0007669"/>
    <property type="project" value="TreeGrafter"/>
</dbReference>
<comment type="catalytic activity">
    <reaction evidence="1">
        <text>S-ubiquitinyl-[E2 ubiquitin-conjugating enzyme]-L-cysteine + [acceptor protein]-L-lysine = [E2 ubiquitin-conjugating enzyme]-L-cysteine + N(6)-ubiquitinyl-[acceptor protein]-L-lysine.</text>
        <dbReference type="EC" id="2.3.2.27"/>
    </reaction>
</comment>
<dbReference type="GO" id="GO:0008270">
    <property type="term" value="F:zinc ion binding"/>
    <property type="evidence" value="ECO:0007669"/>
    <property type="project" value="UniProtKB-KW"/>
</dbReference>
<dbReference type="GO" id="GO:0061630">
    <property type="term" value="F:ubiquitin protein ligase activity"/>
    <property type="evidence" value="ECO:0007669"/>
    <property type="project" value="UniProtKB-EC"/>
</dbReference>
<dbReference type="EC" id="2.3.2.27" evidence="3"/>
<evidence type="ECO:0000259" key="15">
    <source>
        <dbReference type="PROSITE" id="PS50089"/>
    </source>
</evidence>
<dbReference type="PANTHER" id="PTHR45977:SF13">
    <property type="entry name" value="GB|AAF27103.1"/>
    <property type="match status" value="1"/>
</dbReference>
<dbReference type="OrthoDB" id="272091at2759"/>
<evidence type="ECO:0000313" key="16">
    <source>
        <dbReference type="EMBL" id="GMI46574.1"/>
    </source>
</evidence>
<keyword evidence="11 14" id="KW-0472">Membrane</keyword>
<dbReference type="PANTHER" id="PTHR45977">
    <property type="entry name" value="TARGET OF ERK KINASE MPK-1"/>
    <property type="match status" value="1"/>
</dbReference>
<dbReference type="SUPFAM" id="SSF57850">
    <property type="entry name" value="RING/U-box"/>
    <property type="match status" value="1"/>
</dbReference>
<reference evidence="17" key="1">
    <citation type="journal article" date="2023" name="Commun. Biol.">
        <title>Genome analysis of Parmales, the sister group of diatoms, reveals the evolutionary specialization of diatoms from phago-mixotrophs to photoautotrophs.</title>
        <authorList>
            <person name="Ban H."/>
            <person name="Sato S."/>
            <person name="Yoshikawa S."/>
            <person name="Yamada K."/>
            <person name="Nakamura Y."/>
            <person name="Ichinomiya M."/>
            <person name="Sato N."/>
            <person name="Blanc-Mathieu R."/>
            <person name="Endo H."/>
            <person name="Kuwata A."/>
            <person name="Ogata H."/>
        </authorList>
    </citation>
    <scope>NUCLEOTIDE SEQUENCE [LARGE SCALE GENOMIC DNA]</scope>
</reference>
<dbReference type="Proteomes" id="UP001165065">
    <property type="component" value="Unassembled WGS sequence"/>
</dbReference>
<sequence length="379" mass="41442">MQYNYLDSTYTLLSQPGMLGPSYALTGDYIGILTSDPSNPYLSTSFSTSVTSWSDTRTSSEKASGLKYMLLAQRGPSGNAALSSFQVKQSNAKTYSESCGGCVGGVIVYDNVEEYLLPVMVGDGDGKEEKDIGMIMVGMDDGRDMVERAKEVEGIVVHWNGEGVNNLPIDPGEWMYVVITGVFAIFGSLFCLFVCVRAGVGGRRFGGVGSDDDRGDLGAARKCKEEEVEALKEVTFKAGDEEEGREEGGRGEEGTRMTNDRLLDCYRQISCPVCLEDYEQGEQLKVLGCGHFFHKECIGKWLTGVRGECPVCKHRVGGCRGGGYRGDPIMNDIINERRRESEEEQEEEGGGQEEENREVERPEPNNLTPLLGDRNGGGR</sequence>
<evidence type="ECO:0000256" key="4">
    <source>
        <dbReference type="ARBA" id="ARBA00022679"/>
    </source>
</evidence>
<feature type="compositionally biased region" description="Acidic residues" evidence="13">
    <location>
        <begin position="342"/>
        <end position="357"/>
    </location>
</feature>
<dbReference type="InterPro" id="IPR013083">
    <property type="entry name" value="Znf_RING/FYVE/PHD"/>
</dbReference>
<keyword evidence="10 14" id="KW-1133">Transmembrane helix</keyword>
<dbReference type="GO" id="GO:0016020">
    <property type="term" value="C:membrane"/>
    <property type="evidence" value="ECO:0007669"/>
    <property type="project" value="UniProtKB-SubCell"/>
</dbReference>
<evidence type="ECO:0000313" key="17">
    <source>
        <dbReference type="Proteomes" id="UP001165065"/>
    </source>
</evidence>
<dbReference type="Pfam" id="PF13639">
    <property type="entry name" value="zf-RING_2"/>
    <property type="match status" value="1"/>
</dbReference>
<dbReference type="InterPro" id="IPR001841">
    <property type="entry name" value="Znf_RING"/>
</dbReference>
<evidence type="ECO:0000256" key="2">
    <source>
        <dbReference type="ARBA" id="ARBA00004141"/>
    </source>
</evidence>
<keyword evidence="6" id="KW-0479">Metal-binding</keyword>
<keyword evidence="5 14" id="KW-0812">Transmembrane</keyword>
<keyword evidence="9" id="KW-0862">Zinc</keyword>
<feature type="domain" description="RING-type" evidence="15">
    <location>
        <begin position="271"/>
        <end position="313"/>
    </location>
</feature>
<keyword evidence="4" id="KW-0808">Transferase</keyword>
<evidence type="ECO:0000256" key="3">
    <source>
        <dbReference type="ARBA" id="ARBA00012483"/>
    </source>
</evidence>
<dbReference type="AlphaFoldDB" id="A0A9W7GIX0"/>
<keyword evidence="17" id="KW-1185">Reference proteome</keyword>
<evidence type="ECO:0000256" key="13">
    <source>
        <dbReference type="SAM" id="MobiDB-lite"/>
    </source>
</evidence>
<keyword evidence="7 12" id="KW-0863">Zinc-finger</keyword>